<name>A0A840QM97_9BACI</name>
<evidence type="ECO:0000313" key="2">
    <source>
        <dbReference type="EMBL" id="MBB5172488.1"/>
    </source>
</evidence>
<dbReference type="Proteomes" id="UP000551878">
    <property type="component" value="Unassembled WGS sequence"/>
</dbReference>
<feature type="transmembrane region" description="Helical" evidence="1">
    <location>
        <begin position="81"/>
        <end position="100"/>
    </location>
</feature>
<dbReference type="RefSeq" id="WP_184662949.1">
    <property type="nucleotide sequence ID" value="NZ_JACHHB010000002.1"/>
</dbReference>
<feature type="transmembrane region" description="Helical" evidence="1">
    <location>
        <begin position="33"/>
        <end position="52"/>
    </location>
</feature>
<reference evidence="2 3" key="1">
    <citation type="submission" date="2020-08" db="EMBL/GenBank/DDBJ databases">
        <title>Genomic Encyclopedia of Type Strains, Phase IV (KMG-IV): sequencing the most valuable type-strain genomes for metagenomic binning, comparative biology and taxonomic classification.</title>
        <authorList>
            <person name="Goeker M."/>
        </authorList>
    </citation>
    <scope>NUCLEOTIDE SEQUENCE [LARGE SCALE GENOMIC DNA]</scope>
    <source>
        <strain evidence="2 3">DSM 24696</strain>
    </source>
</reference>
<organism evidence="2 3">
    <name type="scientific">Texcoconibacillus texcoconensis</name>
    <dbReference type="NCBI Taxonomy" id="1095777"/>
    <lineage>
        <taxon>Bacteria</taxon>
        <taxon>Bacillati</taxon>
        <taxon>Bacillota</taxon>
        <taxon>Bacilli</taxon>
        <taxon>Bacillales</taxon>
        <taxon>Bacillaceae</taxon>
        <taxon>Texcoconibacillus</taxon>
    </lineage>
</organism>
<evidence type="ECO:0000313" key="3">
    <source>
        <dbReference type="Proteomes" id="UP000551878"/>
    </source>
</evidence>
<accession>A0A840QM97</accession>
<comment type="caution">
    <text evidence="2">The sequence shown here is derived from an EMBL/GenBank/DDBJ whole genome shotgun (WGS) entry which is preliminary data.</text>
</comment>
<keyword evidence="1" id="KW-1133">Transmembrane helix</keyword>
<keyword evidence="1" id="KW-0472">Membrane</keyword>
<feature type="transmembrane region" description="Helical" evidence="1">
    <location>
        <begin position="7"/>
        <end position="27"/>
    </location>
</feature>
<dbReference type="EMBL" id="JACHHB010000002">
    <property type="protein sequence ID" value="MBB5172488.1"/>
    <property type="molecule type" value="Genomic_DNA"/>
</dbReference>
<keyword evidence="3" id="KW-1185">Reference proteome</keyword>
<protein>
    <submittedName>
        <fullName evidence="2">Magnesium-transporting ATPase (P-type)</fullName>
    </submittedName>
</protein>
<keyword evidence="1" id="KW-0812">Transmembrane</keyword>
<sequence>MMNAPKWFRIVLLAATFLFLVIFPMRVEFAQPIFYYVGIVFIYSFLGYLILLGGDKRFDERFHEKWVVRRQQPRWKNTLRMGVRCAVIILAVVSFGQFAANGMTPVDIFNELSLGILTFLSFFIVAISWVAGYASWYENEKRYDRIDLQKQKQQHEKSH</sequence>
<feature type="transmembrane region" description="Helical" evidence="1">
    <location>
        <begin position="112"/>
        <end position="136"/>
    </location>
</feature>
<gene>
    <name evidence="2" type="ORF">HNQ41_000632</name>
</gene>
<dbReference type="AlphaFoldDB" id="A0A840QM97"/>
<evidence type="ECO:0000256" key="1">
    <source>
        <dbReference type="SAM" id="Phobius"/>
    </source>
</evidence>
<proteinExistence type="predicted"/>